<gene>
    <name evidence="1" type="ORF">RHMOL_Rhmol01G0081200</name>
</gene>
<evidence type="ECO:0000313" key="1">
    <source>
        <dbReference type="EMBL" id="KAI8570977.1"/>
    </source>
</evidence>
<organism evidence="1 2">
    <name type="scientific">Rhododendron molle</name>
    <name type="common">Chinese azalea</name>
    <name type="synonym">Azalea mollis</name>
    <dbReference type="NCBI Taxonomy" id="49168"/>
    <lineage>
        <taxon>Eukaryota</taxon>
        <taxon>Viridiplantae</taxon>
        <taxon>Streptophyta</taxon>
        <taxon>Embryophyta</taxon>
        <taxon>Tracheophyta</taxon>
        <taxon>Spermatophyta</taxon>
        <taxon>Magnoliopsida</taxon>
        <taxon>eudicotyledons</taxon>
        <taxon>Gunneridae</taxon>
        <taxon>Pentapetalae</taxon>
        <taxon>asterids</taxon>
        <taxon>Ericales</taxon>
        <taxon>Ericaceae</taxon>
        <taxon>Ericoideae</taxon>
        <taxon>Rhodoreae</taxon>
        <taxon>Rhododendron</taxon>
    </lineage>
</organism>
<accession>A0ACC0Q120</accession>
<keyword evidence="2" id="KW-1185">Reference proteome</keyword>
<comment type="caution">
    <text evidence="1">The sequence shown here is derived from an EMBL/GenBank/DDBJ whole genome shotgun (WGS) entry which is preliminary data.</text>
</comment>
<sequence>MVRNTIGVRSAAPPMTAGLSHIDNDLRRRYKPVRYASYFFSSLVFFFFFSGTCPIVFQRIPYGFRTRTVSCRHGYFAQSGESA</sequence>
<dbReference type="Proteomes" id="UP001062846">
    <property type="component" value="Chromosome 1"/>
</dbReference>
<dbReference type="EMBL" id="CM046388">
    <property type="protein sequence ID" value="KAI8570977.1"/>
    <property type="molecule type" value="Genomic_DNA"/>
</dbReference>
<name>A0ACC0Q120_RHOML</name>
<evidence type="ECO:0000313" key="2">
    <source>
        <dbReference type="Proteomes" id="UP001062846"/>
    </source>
</evidence>
<protein>
    <submittedName>
        <fullName evidence="1">Uncharacterized protein</fullName>
    </submittedName>
</protein>
<proteinExistence type="predicted"/>
<reference evidence="1" key="1">
    <citation type="submission" date="2022-02" db="EMBL/GenBank/DDBJ databases">
        <title>Plant Genome Project.</title>
        <authorList>
            <person name="Zhang R.-G."/>
        </authorList>
    </citation>
    <scope>NUCLEOTIDE SEQUENCE</scope>
    <source>
        <strain evidence="1">AT1</strain>
    </source>
</reference>